<evidence type="ECO:0000313" key="6">
    <source>
        <dbReference type="Ensembl" id="ENSPKIP00000035965.1"/>
    </source>
</evidence>
<accession>A0A3B3SZW9</accession>
<dbReference type="PANTHER" id="PTHR11860">
    <property type="entry name" value="POLYMERIC-IMMUNOGLOBULIN RECEPTOR"/>
    <property type="match status" value="1"/>
</dbReference>
<dbReference type="Proteomes" id="UP000261540">
    <property type="component" value="Unplaced"/>
</dbReference>
<proteinExistence type="predicted"/>
<dbReference type="GeneTree" id="ENSGT00980000199013"/>
<keyword evidence="2" id="KW-0812">Transmembrane</keyword>
<feature type="signal peptide" evidence="4">
    <location>
        <begin position="1"/>
        <end position="24"/>
    </location>
</feature>
<keyword evidence="7" id="KW-1185">Reference proteome</keyword>
<dbReference type="GO" id="GO:0005886">
    <property type="term" value="C:plasma membrane"/>
    <property type="evidence" value="ECO:0007669"/>
    <property type="project" value="TreeGrafter"/>
</dbReference>
<dbReference type="InterPro" id="IPR050671">
    <property type="entry name" value="CD300_family_receptors"/>
</dbReference>
<feature type="chain" id="PRO_5017190769" description="Ig-like domain-containing protein" evidence="4">
    <location>
        <begin position="25"/>
        <end position="204"/>
    </location>
</feature>
<evidence type="ECO:0000256" key="2">
    <source>
        <dbReference type="ARBA" id="ARBA00022692"/>
    </source>
</evidence>
<keyword evidence="4" id="KW-0732">Signal</keyword>
<dbReference type="AlphaFoldDB" id="A0A3B3SZW9"/>
<dbReference type="InterPro" id="IPR007110">
    <property type="entry name" value="Ig-like_dom"/>
</dbReference>
<evidence type="ECO:0000259" key="5">
    <source>
        <dbReference type="PROSITE" id="PS50835"/>
    </source>
</evidence>
<protein>
    <recommendedName>
        <fullName evidence="5">Ig-like domain-containing protein</fullName>
    </recommendedName>
</protein>
<dbReference type="CDD" id="cd05716">
    <property type="entry name" value="IgV_pIgR_like"/>
    <property type="match status" value="1"/>
</dbReference>
<dbReference type="Ensembl" id="ENSPKIT00000016905.1">
    <property type="protein sequence ID" value="ENSPKIP00000035965.1"/>
    <property type="gene ID" value="ENSPKIG00000014714.1"/>
</dbReference>
<reference evidence="6" key="1">
    <citation type="submission" date="2025-08" db="UniProtKB">
        <authorList>
            <consortium name="Ensembl"/>
        </authorList>
    </citation>
    <scope>IDENTIFICATION</scope>
</reference>
<dbReference type="InterPro" id="IPR036179">
    <property type="entry name" value="Ig-like_dom_sf"/>
</dbReference>
<feature type="domain" description="Ig-like" evidence="5">
    <location>
        <begin position="30"/>
        <end position="112"/>
    </location>
</feature>
<organism evidence="6 7">
    <name type="scientific">Paramormyrops kingsleyae</name>
    <dbReference type="NCBI Taxonomy" id="1676925"/>
    <lineage>
        <taxon>Eukaryota</taxon>
        <taxon>Metazoa</taxon>
        <taxon>Chordata</taxon>
        <taxon>Craniata</taxon>
        <taxon>Vertebrata</taxon>
        <taxon>Euteleostomi</taxon>
        <taxon>Actinopterygii</taxon>
        <taxon>Neopterygii</taxon>
        <taxon>Teleostei</taxon>
        <taxon>Osteoglossocephala</taxon>
        <taxon>Osteoglossomorpha</taxon>
        <taxon>Osteoglossiformes</taxon>
        <taxon>Mormyridae</taxon>
        <taxon>Paramormyrops</taxon>
    </lineage>
</organism>
<evidence type="ECO:0000256" key="3">
    <source>
        <dbReference type="ARBA" id="ARBA00023136"/>
    </source>
</evidence>
<dbReference type="SUPFAM" id="SSF48726">
    <property type="entry name" value="Immunoglobulin"/>
    <property type="match status" value="1"/>
</dbReference>
<dbReference type="GO" id="GO:0004888">
    <property type="term" value="F:transmembrane signaling receptor activity"/>
    <property type="evidence" value="ECO:0007669"/>
    <property type="project" value="TreeGrafter"/>
</dbReference>
<dbReference type="InterPro" id="IPR003599">
    <property type="entry name" value="Ig_sub"/>
</dbReference>
<dbReference type="PROSITE" id="PS50835">
    <property type="entry name" value="IG_LIKE"/>
    <property type="match status" value="1"/>
</dbReference>
<comment type="subcellular location">
    <subcellularLocation>
        <location evidence="1">Membrane</location>
    </subcellularLocation>
</comment>
<dbReference type="InterPro" id="IPR013106">
    <property type="entry name" value="Ig_V-set"/>
</dbReference>
<evidence type="ECO:0000256" key="4">
    <source>
        <dbReference type="SAM" id="SignalP"/>
    </source>
</evidence>
<dbReference type="InterPro" id="IPR013783">
    <property type="entry name" value="Ig-like_fold"/>
</dbReference>
<reference evidence="6" key="2">
    <citation type="submission" date="2025-09" db="UniProtKB">
        <authorList>
            <consortium name="Ensembl"/>
        </authorList>
    </citation>
    <scope>IDENTIFICATION</scope>
</reference>
<keyword evidence="3" id="KW-0472">Membrane</keyword>
<dbReference type="Pfam" id="PF07686">
    <property type="entry name" value="V-set"/>
    <property type="match status" value="1"/>
</dbReference>
<evidence type="ECO:0000256" key="1">
    <source>
        <dbReference type="ARBA" id="ARBA00004370"/>
    </source>
</evidence>
<sequence>MSFTLSQHLCCYFIFLMSVRTVSWITAERGGSVTIPCYYNEAYKDQVKSWCKGDEWDSCSRTARSDSNQDGGKVSISENRDQMVFNVTMRDLQKGDSGYYWCEVKHDERTYDKAFLPLMVQEGKCFFFSEIRLTRKMSCYIPSMQAVSVDSDLLVCCVYVYLLCTVTKICSWKGTECISSEICGFMTKSLIFFQLMVLQESLKW</sequence>
<name>A0A3B3SZW9_9TELE</name>
<evidence type="ECO:0000313" key="7">
    <source>
        <dbReference type="Proteomes" id="UP000261540"/>
    </source>
</evidence>
<dbReference type="SMART" id="SM00409">
    <property type="entry name" value="IG"/>
    <property type="match status" value="1"/>
</dbReference>
<dbReference type="PANTHER" id="PTHR11860:SF87">
    <property type="entry name" value="CMRF35-LIKE MOLECULE 8"/>
    <property type="match status" value="1"/>
</dbReference>
<dbReference type="Gene3D" id="2.60.40.10">
    <property type="entry name" value="Immunoglobulins"/>
    <property type="match status" value="1"/>
</dbReference>